<reference evidence="2" key="1">
    <citation type="journal article" date="2020" name="Stud. Mycol.">
        <title>101 Dothideomycetes genomes: a test case for predicting lifestyles and emergence of pathogens.</title>
        <authorList>
            <person name="Haridas S."/>
            <person name="Albert R."/>
            <person name="Binder M."/>
            <person name="Bloem J."/>
            <person name="Labutti K."/>
            <person name="Salamov A."/>
            <person name="Andreopoulos B."/>
            <person name="Baker S."/>
            <person name="Barry K."/>
            <person name="Bills G."/>
            <person name="Bluhm B."/>
            <person name="Cannon C."/>
            <person name="Castanera R."/>
            <person name="Culley D."/>
            <person name="Daum C."/>
            <person name="Ezra D."/>
            <person name="Gonzalez J."/>
            <person name="Henrissat B."/>
            <person name="Kuo A."/>
            <person name="Liang C."/>
            <person name="Lipzen A."/>
            <person name="Lutzoni F."/>
            <person name="Magnuson J."/>
            <person name="Mondo S."/>
            <person name="Nolan M."/>
            <person name="Ohm R."/>
            <person name="Pangilinan J."/>
            <person name="Park H.-J."/>
            <person name="Ramirez L."/>
            <person name="Alfaro M."/>
            <person name="Sun H."/>
            <person name="Tritt A."/>
            <person name="Yoshinaga Y."/>
            <person name="Zwiers L.-H."/>
            <person name="Turgeon B."/>
            <person name="Goodwin S."/>
            <person name="Spatafora J."/>
            <person name="Crous P."/>
            <person name="Grigoriev I."/>
        </authorList>
    </citation>
    <scope>NUCLEOTIDE SEQUENCE</scope>
    <source>
        <strain evidence="2">CBS 122367</strain>
    </source>
</reference>
<evidence type="ECO:0000313" key="2">
    <source>
        <dbReference type="EMBL" id="KAF2682243.1"/>
    </source>
</evidence>
<feature type="region of interest" description="Disordered" evidence="1">
    <location>
        <begin position="203"/>
        <end position="252"/>
    </location>
</feature>
<feature type="compositionally biased region" description="Basic and acidic residues" evidence="1">
    <location>
        <begin position="241"/>
        <end position="252"/>
    </location>
</feature>
<evidence type="ECO:0000256" key="1">
    <source>
        <dbReference type="SAM" id="MobiDB-lite"/>
    </source>
</evidence>
<proteinExistence type="predicted"/>
<feature type="compositionally biased region" description="Pro residues" evidence="1">
    <location>
        <begin position="214"/>
        <end position="226"/>
    </location>
</feature>
<dbReference type="EMBL" id="MU005588">
    <property type="protein sequence ID" value="KAF2682243.1"/>
    <property type="molecule type" value="Genomic_DNA"/>
</dbReference>
<protein>
    <submittedName>
        <fullName evidence="2">Uncharacterized protein</fullName>
    </submittedName>
</protein>
<feature type="compositionally biased region" description="Basic and acidic residues" evidence="1">
    <location>
        <begin position="333"/>
        <end position="347"/>
    </location>
</feature>
<feature type="region of interest" description="Disordered" evidence="1">
    <location>
        <begin position="1"/>
        <end position="24"/>
    </location>
</feature>
<gene>
    <name evidence="2" type="ORF">K458DRAFT_391268</name>
</gene>
<dbReference type="Proteomes" id="UP000799291">
    <property type="component" value="Unassembled WGS sequence"/>
</dbReference>
<feature type="compositionally biased region" description="Basic and acidic residues" evidence="1">
    <location>
        <begin position="12"/>
        <end position="24"/>
    </location>
</feature>
<accession>A0A6G1IWA3</accession>
<feature type="compositionally biased region" description="Gly residues" evidence="1">
    <location>
        <begin position="348"/>
        <end position="358"/>
    </location>
</feature>
<feature type="region of interest" description="Disordered" evidence="1">
    <location>
        <begin position="265"/>
        <end position="358"/>
    </location>
</feature>
<keyword evidence="3" id="KW-1185">Reference proteome</keyword>
<evidence type="ECO:0000313" key="3">
    <source>
        <dbReference type="Proteomes" id="UP000799291"/>
    </source>
</evidence>
<dbReference type="AlphaFoldDB" id="A0A6G1IWA3"/>
<name>A0A6G1IWA3_9PLEO</name>
<feature type="compositionally biased region" description="Low complexity" evidence="1">
    <location>
        <begin position="299"/>
        <end position="321"/>
    </location>
</feature>
<organism evidence="2 3">
    <name type="scientific">Lentithecium fluviatile CBS 122367</name>
    <dbReference type="NCBI Taxonomy" id="1168545"/>
    <lineage>
        <taxon>Eukaryota</taxon>
        <taxon>Fungi</taxon>
        <taxon>Dikarya</taxon>
        <taxon>Ascomycota</taxon>
        <taxon>Pezizomycotina</taxon>
        <taxon>Dothideomycetes</taxon>
        <taxon>Pleosporomycetidae</taxon>
        <taxon>Pleosporales</taxon>
        <taxon>Massarineae</taxon>
        <taxon>Lentitheciaceae</taxon>
        <taxon>Lentithecium</taxon>
    </lineage>
</organism>
<sequence length="358" mass="39948">MSHSDPNTPVDDPSRFQEEATEAHKKMMELAEANDIPTDVLSKMDQEFRTVINTFEYLDTPQQLGKLRAKFIEKMTPLIERNSQLDPNQQAYIPIMTTVHLPSPSNRFGSPARQNPSTPLPVGLDRWFEIDLGRNSCRDLHNYAKAMKGALAKDSKVLTNSSAYKQFLSDIDRFLQMTSEEAGTSDDRAREFYNLLKKNYQKRKPGMYRTEPSTPQPRTPPWPEPSPRSSGSLSKRPTKRQLKDLPAPDRMTELERQRWTFGAHYSYENTSPGGTERVLGNPPTAETAHLSPGSRVSLPSPQGQGRQSSGSPRGRGSPAGPRGRDYSTPSRGQGEKGYRMDIDEGPGKGRGAGSGKKK</sequence>